<feature type="compositionally biased region" description="Polar residues" evidence="1">
    <location>
        <begin position="27"/>
        <end position="36"/>
    </location>
</feature>
<sequence>MAENTENIEMAEAYEQAGADMFDAPTPGSSLTSDPQNPRAWETPPEFNTEEEALKNIFMNLTDEDNHEQLLNSLRDGNPIEMIVQVILFKGFQEGNWSPDLMLLLVE</sequence>
<protein>
    <submittedName>
        <fullName evidence="2">Uncharacterized protein</fullName>
    </submittedName>
</protein>
<feature type="region of interest" description="Disordered" evidence="1">
    <location>
        <begin position="1"/>
        <end position="44"/>
    </location>
</feature>
<dbReference type="AlphaFoldDB" id="A0A382X9K6"/>
<name>A0A382X9K6_9ZZZZ</name>
<gene>
    <name evidence="2" type="ORF">METZ01_LOCUS420711</name>
</gene>
<proteinExistence type="predicted"/>
<evidence type="ECO:0000313" key="2">
    <source>
        <dbReference type="EMBL" id="SVD67857.1"/>
    </source>
</evidence>
<dbReference type="EMBL" id="UINC01166091">
    <property type="protein sequence ID" value="SVD67857.1"/>
    <property type="molecule type" value="Genomic_DNA"/>
</dbReference>
<reference evidence="2" key="1">
    <citation type="submission" date="2018-05" db="EMBL/GenBank/DDBJ databases">
        <authorList>
            <person name="Lanie J.A."/>
            <person name="Ng W.-L."/>
            <person name="Kazmierczak K.M."/>
            <person name="Andrzejewski T.M."/>
            <person name="Davidsen T.M."/>
            <person name="Wayne K.J."/>
            <person name="Tettelin H."/>
            <person name="Glass J.I."/>
            <person name="Rusch D."/>
            <person name="Podicherti R."/>
            <person name="Tsui H.-C.T."/>
            <person name="Winkler M.E."/>
        </authorList>
    </citation>
    <scope>NUCLEOTIDE SEQUENCE</scope>
</reference>
<evidence type="ECO:0000256" key="1">
    <source>
        <dbReference type="SAM" id="MobiDB-lite"/>
    </source>
</evidence>
<feature type="non-terminal residue" evidence="2">
    <location>
        <position position="107"/>
    </location>
</feature>
<accession>A0A382X9K6</accession>
<organism evidence="2">
    <name type="scientific">marine metagenome</name>
    <dbReference type="NCBI Taxonomy" id="408172"/>
    <lineage>
        <taxon>unclassified sequences</taxon>
        <taxon>metagenomes</taxon>
        <taxon>ecological metagenomes</taxon>
    </lineage>
</organism>